<evidence type="ECO:0000313" key="2">
    <source>
        <dbReference type="EMBL" id="KAF9677645.1"/>
    </source>
</evidence>
<name>A0A835MU70_9ROSI</name>
<comment type="caution">
    <text evidence="2">The sequence shown here is derived from an EMBL/GenBank/DDBJ whole genome shotgun (WGS) entry which is preliminary data.</text>
</comment>
<proteinExistence type="predicted"/>
<dbReference type="Proteomes" id="UP000657918">
    <property type="component" value="Chromosome 8"/>
</dbReference>
<dbReference type="EMBL" id="JADGMS010000008">
    <property type="protein sequence ID" value="KAF9677645.1"/>
    <property type="molecule type" value="Genomic_DNA"/>
</dbReference>
<organism evidence="2 3">
    <name type="scientific">Salix dunnii</name>
    <dbReference type="NCBI Taxonomy" id="1413687"/>
    <lineage>
        <taxon>Eukaryota</taxon>
        <taxon>Viridiplantae</taxon>
        <taxon>Streptophyta</taxon>
        <taxon>Embryophyta</taxon>
        <taxon>Tracheophyta</taxon>
        <taxon>Spermatophyta</taxon>
        <taxon>Magnoliopsida</taxon>
        <taxon>eudicotyledons</taxon>
        <taxon>Gunneridae</taxon>
        <taxon>Pentapetalae</taxon>
        <taxon>rosids</taxon>
        <taxon>fabids</taxon>
        <taxon>Malpighiales</taxon>
        <taxon>Salicaceae</taxon>
        <taxon>Saliceae</taxon>
        <taxon>Salix</taxon>
    </lineage>
</organism>
<feature type="region of interest" description="Disordered" evidence="1">
    <location>
        <begin position="1"/>
        <end position="43"/>
    </location>
</feature>
<gene>
    <name evidence="2" type="ORF">SADUNF_Sadunf08G0129100</name>
</gene>
<protein>
    <submittedName>
        <fullName evidence="2">Uncharacterized protein</fullName>
    </submittedName>
</protein>
<keyword evidence="3" id="KW-1185">Reference proteome</keyword>
<reference evidence="2 3" key="1">
    <citation type="submission" date="2020-10" db="EMBL/GenBank/DDBJ databases">
        <title>Plant Genome Project.</title>
        <authorList>
            <person name="Zhang R.-G."/>
        </authorList>
    </citation>
    <scope>NUCLEOTIDE SEQUENCE [LARGE SCALE GENOMIC DNA]</scope>
    <source>
        <strain evidence="2">FAFU-HL-1</strain>
        <tissue evidence="2">Leaf</tissue>
    </source>
</reference>
<evidence type="ECO:0000313" key="3">
    <source>
        <dbReference type="Proteomes" id="UP000657918"/>
    </source>
</evidence>
<evidence type="ECO:0000256" key="1">
    <source>
        <dbReference type="SAM" id="MobiDB-lite"/>
    </source>
</evidence>
<sequence length="77" mass="8766">MARAKAVNRRQSMMPARSSGHQYIRPPGATPKKEKRIGGLKSKSARQTSVRIKIHKVYLCHLVNLYYLKTKYLGAII</sequence>
<dbReference type="AlphaFoldDB" id="A0A835MU70"/>
<accession>A0A835MU70</accession>